<dbReference type="GO" id="GO:0016491">
    <property type="term" value="F:oxidoreductase activity"/>
    <property type="evidence" value="ECO:0007669"/>
    <property type="project" value="InterPro"/>
</dbReference>
<evidence type="ECO:0000259" key="1">
    <source>
        <dbReference type="PROSITE" id="PS51352"/>
    </source>
</evidence>
<dbReference type="InterPro" id="IPR000866">
    <property type="entry name" value="AhpC/TSA"/>
</dbReference>
<dbReference type="InterPro" id="IPR036249">
    <property type="entry name" value="Thioredoxin-like_sf"/>
</dbReference>
<feature type="domain" description="Thioredoxin" evidence="1">
    <location>
        <begin position="1"/>
        <end position="150"/>
    </location>
</feature>
<dbReference type="InterPro" id="IPR013766">
    <property type="entry name" value="Thioredoxin_domain"/>
</dbReference>
<proteinExistence type="predicted"/>
<dbReference type="RefSeq" id="WP_095985091.1">
    <property type="nucleotide sequence ID" value="NZ_CP022098.1"/>
</dbReference>
<dbReference type="PANTHER" id="PTHR42852:SF13">
    <property type="entry name" value="PROTEIN DIPZ"/>
    <property type="match status" value="1"/>
</dbReference>
<dbReference type="InterPro" id="IPR050553">
    <property type="entry name" value="Thioredoxin_ResA/DsbE_sf"/>
</dbReference>
<dbReference type="Proteomes" id="UP000217257">
    <property type="component" value="Chromosome"/>
</dbReference>
<dbReference type="AlphaFoldDB" id="A0A250IZD1"/>
<dbReference type="EMBL" id="CP022098">
    <property type="protein sequence ID" value="ATB36663.1"/>
    <property type="molecule type" value="Genomic_DNA"/>
</dbReference>
<protein>
    <recommendedName>
        <fullName evidence="1">Thioredoxin domain-containing protein</fullName>
    </recommendedName>
</protein>
<dbReference type="CDD" id="cd02966">
    <property type="entry name" value="TlpA_like_family"/>
    <property type="match status" value="1"/>
</dbReference>
<dbReference type="SUPFAM" id="SSF52833">
    <property type="entry name" value="Thioredoxin-like"/>
    <property type="match status" value="1"/>
</dbReference>
<evidence type="ECO:0000313" key="2">
    <source>
        <dbReference type="EMBL" id="ATB36663.1"/>
    </source>
</evidence>
<sequence length="160" mass="17705">MSSLDVPLTLLDPRGGWINAPVHVHDLHGRPVLLYFWTERFASSQTQLPRLQALVREFIPRGLQVIGVHVPMKGQDAARAMNTNDIEATVKRLGFHHPVAVDDGSMARAYGVQGTPAYLVFDETLKLRLRVLGDESLEEVLRPLLERLTSAESTSGAFAP</sequence>
<dbReference type="KEGG" id="cfus:CYFUS_002078"/>
<dbReference type="GO" id="GO:0016209">
    <property type="term" value="F:antioxidant activity"/>
    <property type="evidence" value="ECO:0007669"/>
    <property type="project" value="InterPro"/>
</dbReference>
<name>A0A250IZD1_9BACT</name>
<gene>
    <name evidence="2" type="ORF">CYFUS_002078</name>
</gene>
<dbReference type="PANTHER" id="PTHR42852">
    <property type="entry name" value="THIOL:DISULFIDE INTERCHANGE PROTEIN DSBE"/>
    <property type="match status" value="1"/>
</dbReference>
<dbReference type="Gene3D" id="3.40.30.10">
    <property type="entry name" value="Glutaredoxin"/>
    <property type="match status" value="1"/>
</dbReference>
<accession>A0A250IZD1</accession>
<dbReference type="Pfam" id="PF00578">
    <property type="entry name" value="AhpC-TSA"/>
    <property type="match status" value="1"/>
</dbReference>
<evidence type="ECO:0000313" key="3">
    <source>
        <dbReference type="Proteomes" id="UP000217257"/>
    </source>
</evidence>
<dbReference type="PROSITE" id="PS51352">
    <property type="entry name" value="THIOREDOXIN_2"/>
    <property type="match status" value="1"/>
</dbReference>
<reference evidence="2 3" key="1">
    <citation type="submission" date="2017-06" db="EMBL/GenBank/DDBJ databases">
        <title>Sequencing and comparative analysis of myxobacterial genomes.</title>
        <authorList>
            <person name="Rupp O."/>
            <person name="Goesmann A."/>
            <person name="Sogaard-Andersen L."/>
        </authorList>
    </citation>
    <scope>NUCLEOTIDE SEQUENCE [LARGE SCALE GENOMIC DNA]</scope>
    <source>
        <strain evidence="2 3">DSM 52655</strain>
    </source>
</reference>
<organism evidence="2 3">
    <name type="scientific">Cystobacter fuscus</name>
    <dbReference type="NCBI Taxonomy" id="43"/>
    <lineage>
        <taxon>Bacteria</taxon>
        <taxon>Pseudomonadati</taxon>
        <taxon>Myxococcota</taxon>
        <taxon>Myxococcia</taxon>
        <taxon>Myxococcales</taxon>
        <taxon>Cystobacterineae</taxon>
        <taxon>Archangiaceae</taxon>
        <taxon>Cystobacter</taxon>
    </lineage>
</organism>